<comment type="subunit">
    <text evidence="9">The Tat system comprises two distinct complexes: a TatABC complex, containing multiple copies of TatA, TatB and TatC subunits, and a separate TatA complex, containing only TatA subunits. Substrates initially bind to the TatABC complex, which probably triggers association of the separate TatA complex to form the active translocon.</text>
</comment>
<dbReference type="InterPro" id="IPR003369">
    <property type="entry name" value="TatA/B/E"/>
</dbReference>
<dbReference type="PANTHER" id="PTHR33162">
    <property type="entry name" value="SEC-INDEPENDENT PROTEIN TRANSLOCASE PROTEIN TATA, CHLOROPLASTIC"/>
    <property type="match status" value="1"/>
</dbReference>
<comment type="subcellular location">
    <subcellularLocation>
        <location evidence="9">Cell membrane</location>
        <topology evidence="9">Single-pass membrane protein</topology>
    </subcellularLocation>
    <subcellularLocation>
        <location evidence="1">Membrane</location>
        <topology evidence="1">Single-pass membrane protein</topology>
    </subcellularLocation>
</comment>
<evidence type="ECO:0000313" key="12">
    <source>
        <dbReference type="Proteomes" id="UP000637980"/>
    </source>
</evidence>
<dbReference type="NCBIfam" id="TIGR01410">
    <property type="entry name" value="tatB"/>
    <property type="match status" value="1"/>
</dbReference>
<evidence type="ECO:0000256" key="10">
    <source>
        <dbReference type="SAM" id="MobiDB-lite"/>
    </source>
</evidence>
<sequence length="165" mass="17885">MFDIAWTELLLVAVVAILVVGPKELPGMLRTIGRTIGSVRRMAGEFQSTLNDAVKEAEKQAGIDEMRKQADAAQNFNPLGDLKKSLEDEKKKLQDSMTQAESDVKSSLKGEKTPEKKPESEPEAAPVKAEMPEQKVVSSAELASNKKAKEDAVSTPSSKDESRGS</sequence>
<comment type="function">
    <text evidence="9">Part of the twin-arginine translocation (Tat) system that transports large folded proteins containing a characteristic twin-arginine motif in their signal peptide across membranes. Together with TatC, TatB is part of a receptor directly interacting with Tat signal peptides. TatB may form an oligomeric binding site that transiently accommodates folded Tat precursor proteins before their translocation.</text>
</comment>
<feature type="compositionally biased region" description="Basic and acidic residues" evidence="10">
    <location>
        <begin position="147"/>
        <end position="165"/>
    </location>
</feature>
<evidence type="ECO:0000256" key="8">
    <source>
        <dbReference type="ARBA" id="ARBA00023136"/>
    </source>
</evidence>
<gene>
    <name evidence="9" type="primary">tatB</name>
    <name evidence="11" type="ORF">GCM10007094_25140</name>
</gene>
<proteinExistence type="inferred from homology"/>
<dbReference type="Gene3D" id="1.20.5.3310">
    <property type="match status" value="1"/>
</dbReference>
<evidence type="ECO:0000256" key="6">
    <source>
        <dbReference type="ARBA" id="ARBA00022989"/>
    </source>
</evidence>
<comment type="caution">
    <text evidence="11">The sequence shown here is derived from an EMBL/GenBank/DDBJ whole genome shotgun (WGS) entry which is preliminary data.</text>
</comment>
<keyword evidence="12" id="KW-1185">Reference proteome</keyword>
<keyword evidence="6 9" id="KW-1133">Transmembrane helix</keyword>
<comment type="similarity">
    <text evidence="9">Belongs to the TatB family.</text>
</comment>
<protein>
    <recommendedName>
        <fullName evidence="9">Sec-independent protein translocase protein TatB</fullName>
    </recommendedName>
</protein>
<evidence type="ECO:0000313" key="11">
    <source>
        <dbReference type="EMBL" id="GHB34727.1"/>
    </source>
</evidence>
<evidence type="ECO:0000256" key="1">
    <source>
        <dbReference type="ARBA" id="ARBA00004167"/>
    </source>
</evidence>
<dbReference type="PANTHER" id="PTHR33162:SF1">
    <property type="entry name" value="SEC-INDEPENDENT PROTEIN TRANSLOCASE PROTEIN TATA, CHLOROPLASTIC"/>
    <property type="match status" value="1"/>
</dbReference>
<dbReference type="RefSeq" id="WP_189437144.1">
    <property type="nucleotide sequence ID" value="NZ_BMXE01000004.1"/>
</dbReference>
<feature type="compositionally biased region" description="Basic and acidic residues" evidence="10">
    <location>
        <begin position="81"/>
        <end position="94"/>
    </location>
</feature>
<evidence type="ECO:0000256" key="4">
    <source>
        <dbReference type="ARBA" id="ARBA00022692"/>
    </source>
</evidence>
<evidence type="ECO:0000256" key="3">
    <source>
        <dbReference type="ARBA" id="ARBA00022475"/>
    </source>
</evidence>
<evidence type="ECO:0000256" key="7">
    <source>
        <dbReference type="ARBA" id="ARBA00023010"/>
    </source>
</evidence>
<organism evidence="11 12">
    <name type="scientific">Pseudovibrio japonicus</name>
    <dbReference type="NCBI Taxonomy" id="366534"/>
    <lineage>
        <taxon>Bacteria</taxon>
        <taxon>Pseudomonadati</taxon>
        <taxon>Pseudomonadota</taxon>
        <taxon>Alphaproteobacteria</taxon>
        <taxon>Hyphomicrobiales</taxon>
        <taxon>Stappiaceae</taxon>
        <taxon>Pseudovibrio</taxon>
    </lineage>
</organism>
<evidence type="ECO:0000256" key="9">
    <source>
        <dbReference type="HAMAP-Rule" id="MF_00237"/>
    </source>
</evidence>
<feature type="compositionally biased region" description="Basic and acidic residues" evidence="10">
    <location>
        <begin position="102"/>
        <end position="120"/>
    </location>
</feature>
<dbReference type="InterPro" id="IPR018448">
    <property type="entry name" value="TatB"/>
</dbReference>
<evidence type="ECO:0000256" key="5">
    <source>
        <dbReference type="ARBA" id="ARBA00022927"/>
    </source>
</evidence>
<name>A0ABQ3EE06_9HYPH</name>
<keyword evidence="5 9" id="KW-0653">Protein transport</keyword>
<feature type="region of interest" description="Disordered" evidence="10">
    <location>
        <begin position="68"/>
        <end position="165"/>
    </location>
</feature>
<dbReference type="HAMAP" id="MF_00237">
    <property type="entry name" value="TatB"/>
    <property type="match status" value="1"/>
</dbReference>
<dbReference type="EMBL" id="BMXE01000004">
    <property type="protein sequence ID" value="GHB34727.1"/>
    <property type="molecule type" value="Genomic_DNA"/>
</dbReference>
<dbReference type="PRINTS" id="PR01506">
    <property type="entry name" value="TATBPROTEIN"/>
</dbReference>
<keyword evidence="3 9" id="KW-1003">Cell membrane</keyword>
<keyword evidence="2 9" id="KW-0813">Transport</keyword>
<accession>A0ABQ3EE06</accession>
<evidence type="ECO:0000256" key="2">
    <source>
        <dbReference type="ARBA" id="ARBA00022448"/>
    </source>
</evidence>
<dbReference type="Pfam" id="PF02416">
    <property type="entry name" value="TatA_B_E"/>
    <property type="match status" value="1"/>
</dbReference>
<keyword evidence="8 9" id="KW-0472">Membrane</keyword>
<dbReference type="Proteomes" id="UP000637980">
    <property type="component" value="Unassembled WGS sequence"/>
</dbReference>
<reference evidence="12" key="1">
    <citation type="journal article" date="2019" name="Int. J. Syst. Evol. Microbiol.">
        <title>The Global Catalogue of Microorganisms (GCM) 10K type strain sequencing project: providing services to taxonomists for standard genome sequencing and annotation.</title>
        <authorList>
            <consortium name="The Broad Institute Genomics Platform"/>
            <consortium name="The Broad Institute Genome Sequencing Center for Infectious Disease"/>
            <person name="Wu L."/>
            <person name="Ma J."/>
        </authorList>
    </citation>
    <scope>NUCLEOTIDE SEQUENCE [LARGE SCALE GENOMIC DNA]</scope>
    <source>
        <strain evidence="12">KCTC 12861</strain>
    </source>
</reference>
<keyword evidence="4 9" id="KW-0812">Transmembrane</keyword>
<keyword evidence="7 9" id="KW-0811">Translocation</keyword>